<evidence type="ECO:0000313" key="1">
    <source>
        <dbReference type="EMBL" id="KAI4344543.1"/>
    </source>
</evidence>
<organism evidence="1 2">
    <name type="scientific">Bauhinia variegata</name>
    <name type="common">Purple orchid tree</name>
    <name type="synonym">Phanera variegata</name>
    <dbReference type="NCBI Taxonomy" id="167791"/>
    <lineage>
        <taxon>Eukaryota</taxon>
        <taxon>Viridiplantae</taxon>
        <taxon>Streptophyta</taxon>
        <taxon>Embryophyta</taxon>
        <taxon>Tracheophyta</taxon>
        <taxon>Spermatophyta</taxon>
        <taxon>Magnoliopsida</taxon>
        <taxon>eudicotyledons</taxon>
        <taxon>Gunneridae</taxon>
        <taxon>Pentapetalae</taxon>
        <taxon>rosids</taxon>
        <taxon>fabids</taxon>
        <taxon>Fabales</taxon>
        <taxon>Fabaceae</taxon>
        <taxon>Cercidoideae</taxon>
        <taxon>Cercideae</taxon>
        <taxon>Bauhiniinae</taxon>
        <taxon>Bauhinia</taxon>
    </lineage>
</organism>
<dbReference type="Proteomes" id="UP000828941">
    <property type="component" value="Chromosome 5"/>
</dbReference>
<proteinExistence type="predicted"/>
<name>A0ACB9P7A9_BAUVA</name>
<reference evidence="1 2" key="1">
    <citation type="journal article" date="2022" name="DNA Res.">
        <title>Chromosomal-level genome assembly of the orchid tree Bauhinia variegata (Leguminosae; Cercidoideae) supports the allotetraploid origin hypothesis of Bauhinia.</title>
        <authorList>
            <person name="Zhong Y."/>
            <person name="Chen Y."/>
            <person name="Zheng D."/>
            <person name="Pang J."/>
            <person name="Liu Y."/>
            <person name="Luo S."/>
            <person name="Meng S."/>
            <person name="Qian L."/>
            <person name="Wei D."/>
            <person name="Dai S."/>
            <person name="Zhou R."/>
        </authorList>
    </citation>
    <scope>NUCLEOTIDE SEQUENCE [LARGE SCALE GENOMIC DNA]</scope>
    <source>
        <strain evidence="1">BV-YZ2020</strain>
    </source>
</reference>
<sequence>MLSGSASSSTGSKFILQHSSLPMSKQMIIMSSSQHSLFNQWQVPFKYESNIGKDKSLKGTDTWIILQESSWNHRPELKALFAVPRRKP</sequence>
<accession>A0ACB9P7A9</accession>
<gene>
    <name evidence="1" type="ORF">L6164_011758</name>
</gene>
<protein>
    <submittedName>
        <fullName evidence="1">Uncharacterized protein</fullName>
    </submittedName>
</protein>
<evidence type="ECO:0000313" key="2">
    <source>
        <dbReference type="Proteomes" id="UP000828941"/>
    </source>
</evidence>
<dbReference type="EMBL" id="CM039430">
    <property type="protein sequence ID" value="KAI4344543.1"/>
    <property type="molecule type" value="Genomic_DNA"/>
</dbReference>
<comment type="caution">
    <text evidence="1">The sequence shown here is derived from an EMBL/GenBank/DDBJ whole genome shotgun (WGS) entry which is preliminary data.</text>
</comment>
<keyword evidence="2" id="KW-1185">Reference proteome</keyword>